<dbReference type="GO" id="GO:0016020">
    <property type="term" value="C:membrane"/>
    <property type="evidence" value="ECO:0007669"/>
    <property type="project" value="TreeGrafter"/>
</dbReference>
<dbReference type="GO" id="GO:0005776">
    <property type="term" value="C:autophagosome"/>
    <property type="evidence" value="ECO:0007669"/>
    <property type="project" value="TreeGrafter"/>
</dbReference>
<dbReference type="OMA" id="ECCVKKF"/>
<proteinExistence type="predicted"/>
<dbReference type="GO" id="GO:0000045">
    <property type="term" value="P:autophagosome assembly"/>
    <property type="evidence" value="ECO:0007669"/>
    <property type="project" value="TreeGrafter"/>
</dbReference>
<dbReference type="AlphaFoldDB" id="A0A8S1VDJ0"/>
<dbReference type="InterPro" id="IPR045269">
    <property type="entry name" value="Atg1-like"/>
</dbReference>
<dbReference type="FunFam" id="3.30.200.20:FF:001131">
    <property type="entry name" value="Protein CBG00447"/>
    <property type="match status" value="1"/>
</dbReference>
<dbReference type="CDD" id="cd14014">
    <property type="entry name" value="STKc_PknB_like"/>
    <property type="match status" value="1"/>
</dbReference>
<accession>A0A8S1VDJ0</accession>
<evidence type="ECO:0000259" key="5">
    <source>
        <dbReference type="PROSITE" id="PS50011"/>
    </source>
</evidence>
<name>A0A8S1VDJ0_PAROT</name>
<protein>
    <recommendedName>
        <fullName evidence="5">Protein kinase domain-containing protein</fullName>
    </recommendedName>
</protein>
<dbReference type="OrthoDB" id="295697at2759"/>
<dbReference type="Pfam" id="PF00069">
    <property type="entry name" value="Pkinase"/>
    <property type="match status" value="1"/>
</dbReference>
<dbReference type="GO" id="GO:0000407">
    <property type="term" value="C:phagophore assembly site"/>
    <property type="evidence" value="ECO:0007669"/>
    <property type="project" value="TreeGrafter"/>
</dbReference>
<keyword evidence="7" id="KW-1185">Reference proteome</keyword>
<reference evidence="6" key="1">
    <citation type="submission" date="2021-01" db="EMBL/GenBank/DDBJ databases">
        <authorList>
            <consortium name="Genoscope - CEA"/>
            <person name="William W."/>
        </authorList>
    </citation>
    <scope>NUCLEOTIDE SEQUENCE</scope>
</reference>
<evidence type="ECO:0000256" key="4">
    <source>
        <dbReference type="ARBA" id="ARBA00022840"/>
    </source>
</evidence>
<dbReference type="SMART" id="SM00220">
    <property type="entry name" value="S_TKc"/>
    <property type="match status" value="1"/>
</dbReference>
<keyword evidence="3" id="KW-0418">Kinase</keyword>
<dbReference type="GO" id="GO:0005524">
    <property type="term" value="F:ATP binding"/>
    <property type="evidence" value="ECO:0007669"/>
    <property type="project" value="UniProtKB-KW"/>
</dbReference>
<keyword evidence="1" id="KW-0808">Transferase</keyword>
<evidence type="ECO:0000256" key="3">
    <source>
        <dbReference type="ARBA" id="ARBA00022777"/>
    </source>
</evidence>
<comment type="caution">
    <text evidence="6">The sequence shown here is derived from an EMBL/GenBank/DDBJ whole genome shotgun (WGS) entry which is preliminary data.</text>
</comment>
<sequence length="449" mass="52952">MKKVEQELFKSVAIKDIVYLNIERGLVYIPGKQIDPDAGNNGEIFKGYIGYNTDKQLECCVKKFPIPSYNQSLFDKLYQELIFGRQLVHKNIVKFFECSYSNNNFYIFMEYCNGQSLAQKMSLGYEDDLMSTKIFPEEYALNIMQQVIDALIYMKQLSYDGKSGAVHRDIKPDNIMFSNDVPKLIDFGMARFMDRPTVTPYKGSPIYMSPQNLRQGQYDLEKNDVWGIGMILYQLVEGVFPWKTELTSIEDLKKAQESIRNNIKFSNKVSTGLQKLIRHMLQYEEKDRCSWEQVVEYDLMKPYFCHLHRPEINEMDRLVQNYELVLKLQTELKLEKINKYVLDLTLTKTHQLKEFLPKNSQLDQKINQLYLQRILQKRKFHKFKSETALQRKLSQILVKYLEQMIVDTIDEVQLVNLNFICQIVISLYKKDLELQNDLTLDDLLQLARL</sequence>
<feature type="domain" description="Protein kinase" evidence="5">
    <location>
        <begin position="30"/>
        <end position="304"/>
    </location>
</feature>
<evidence type="ECO:0000256" key="1">
    <source>
        <dbReference type="ARBA" id="ARBA00022679"/>
    </source>
</evidence>
<dbReference type="GO" id="GO:0010506">
    <property type="term" value="P:regulation of autophagy"/>
    <property type="evidence" value="ECO:0007669"/>
    <property type="project" value="InterPro"/>
</dbReference>
<dbReference type="InterPro" id="IPR000719">
    <property type="entry name" value="Prot_kinase_dom"/>
</dbReference>
<dbReference type="PROSITE" id="PS50011">
    <property type="entry name" value="PROTEIN_KINASE_DOM"/>
    <property type="match status" value="1"/>
</dbReference>
<dbReference type="GO" id="GO:0004674">
    <property type="term" value="F:protein serine/threonine kinase activity"/>
    <property type="evidence" value="ECO:0007669"/>
    <property type="project" value="InterPro"/>
</dbReference>
<evidence type="ECO:0000256" key="2">
    <source>
        <dbReference type="ARBA" id="ARBA00022741"/>
    </source>
</evidence>
<organism evidence="6 7">
    <name type="scientific">Paramecium octaurelia</name>
    <dbReference type="NCBI Taxonomy" id="43137"/>
    <lineage>
        <taxon>Eukaryota</taxon>
        <taxon>Sar</taxon>
        <taxon>Alveolata</taxon>
        <taxon>Ciliophora</taxon>
        <taxon>Intramacronucleata</taxon>
        <taxon>Oligohymenophorea</taxon>
        <taxon>Peniculida</taxon>
        <taxon>Parameciidae</taxon>
        <taxon>Paramecium</taxon>
    </lineage>
</organism>
<keyword evidence="4" id="KW-0067">ATP-binding</keyword>
<dbReference type="PANTHER" id="PTHR24348:SF22">
    <property type="entry name" value="NON-SPECIFIC SERINE_THREONINE PROTEIN KINASE"/>
    <property type="match status" value="1"/>
</dbReference>
<dbReference type="Proteomes" id="UP000683925">
    <property type="component" value="Unassembled WGS sequence"/>
</dbReference>
<keyword evidence="2" id="KW-0547">Nucleotide-binding</keyword>
<gene>
    <name evidence="6" type="ORF">POCTA_138.1.T0660049</name>
</gene>
<dbReference type="GO" id="GO:0005829">
    <property type="term" value="C:cytosol"/>
    <property type="evidence" value="ECO:0007669"/>
    <property type="project" value="TreeGrafter"/>
</dbReference>
<evidence type="ECO:0000313" key="7">
    <source>
        <dbReference type="Proteomes" id="UP000683925"/>
    </source>
</evidence>
<evidence type="ECO:0000313" key="6">
    <source>
        <dbReference type="EMBL" id="CAD8175768.1"/>
    </source>
</evidence>
<dbReference type="PANTHER" id="PTHR24348">
    <property type="entry name" value="SERINE/THREONINE-PROTEIN KINASE UNC-51-RELATED"/>
    <property type="match status" value="1"/>
</dbReference>
<dbReference type="EMBL" id="CAJJDP010000065">
    <property type="protein sequence ID" value="CAD8175768.1"/>
    <property type="molecule type" value="Genomic_DNA"/>
</dbReference>